<protein>
    <recommendedName>
        <fullName evidence="3">Protein BIG1</fullName>
    </recommendedName>
</protein>
<keyword evidence="8 10" id="KW-0472">Membrane</keyword>
<dbReference type="InterPro" id="IPR037654">
    <property type="entry name" value="Big1"/>
</dbReference>
<dbReference type="OrthoDB" id="10029326at2759"/>
<evidence type="ECO:0000256" key="11">
    <source>
        <dbReference type="SAM" id="SignalP"/>
    </source>
</evidence>
<feature type="chain" id="PRO_5002208747" description="Protein BIG1" evidence="11">
    <location>
        <begin position="19"/>
        <end position="283"/>
    </location>
</feature>
<reference evidence="12 13" key="1">
    <citation type="submission" date="2014-04" db="EMBL/GenBank/DDBJ databases">
        <authorList>
            <consortium name="DOE Joint Genome Institute"/>
            <person name="Kuo A."/>
            <person name="Kohler A."/>
            <person name="Jargeat P."/>
            <person name="Nagy L.G."/>
            <person name="Floudas D."/>
            <person name="Copeland A."/>
            <person name="Barry K.W."/>
            <person name="Cichocki N."/>
            <person name="Veneault-Fourrey C."/>
            <person name="LaButti K."/>
            <person name="Lindquist E.A."/>
            <person name="Lipzen A."/>
            <person name="Lundell T."/>
            <person name="Morin E."/>
            <person name="Murat C."/>
            <person name="Sun H."/>
            <person name="Tunlid A."/>
            <person name="Henrissat B."/>
            <person name="Grigoriev I.V."/>
            <person name="Hibbett D.S."/>
            <person name="Martin F."/>
            <person name="Nordberg H.P."/>
            <person name="Cantor M.N."/>
            <person name="Hua S.X."/>
        </authorList>
    </citation>
    <scope>NUCLEOTIDE SEQUENCE [LARGE SCALE GENOMIC DNA]</scope>
    <source>
        <strain evidence="12 13">Ve08.2h10</strain>
    </source>
</reference>
<evidence type="ECO:0000256" key="5">
    <source>
        <dbReference type="ARBA" id="ARBA00022729"/>
    </source>
</evidence>
<comment type="subcellular location">
    <subcellularLocation>
        <location evidence="1">Endoplasmic reticulum membrane</location>
        <topology evidence="1">Single-pass type I membrane protein</topology>
    </subcellularLocation>
</comment>
<evidence type="ECO:0000256" key="3">
    <source>
        <dbReference type="ARBA" id="ARBA00022089"/>
    </source>
</evidence>
<sequence length="283" mass="30359">MAARVALLALLPFTGVLAFSNTIPFVAWSSQSSDVLNNLSPGTRPNRGALLESIISNGDICSYDAVVVIDHPGLHSSDLRTLQPSTRLAQMIKNAPSSRQLPHVEQRLGSSPEITALLTSRCGSLVVDVVPGSGQWSLEADKKHVLTVSMPPVEGSARYRKTMMAEHEPLISGELEKLASLTSNHLVIYSGSHIPLERRQLPSLSEFDSPSGDLYNAASVAAPEGGILQNYQLLTPALIITLLVVLFILIPVVMLGINALASIQSPLRSEAPKGYSAQERKVQ</sequence>
<evidence type="ECO:0000313" key="12">
    <source>
        <dbReference type="EMBL" id="KIK98166.1"/>
    </source>
</evidence>
<dbReference type="InParanoid" id="A0A0D0E2D7"/>
<evidence type="ECO:0000256" key="8">
    <source>
        <dbReference type="ARBA" id="ARBA00023136"/>
    </source>
</evidence>
<dbReference type="HOGENOM" id="CLU_083986_0_0_1"/>
<evidence type="ECO:0000313" key="13">
    <source>
        <dbReference type="Proteomes" id="UP000054538"/>
    </source>
</evidence>
<keyword evidence="5 11" id="KW-0732">Signal</keyword>
<dbReference type="AlphaFoldDB" id="A0A0D0E2D7"/>
<gene>
    <name evidence="12" type="ORF">PAXRUDRAFT_824187</name>
</gene>
<feature type="signal peptide" evidence="11">
    <location>
        <begin position="1"/>
        <end position="18"/>
    </location>
</feature>
<evidence type="ECO:0000256" key="10">
    <source>
        <dbReference type="SAM" id="Phobius"/>
    </source>
</evidence>
<evidence type="ECO:0000256" key="4">
    <source>
        <dbReference type="ARBA" id="ARBA00022692"/>
    </source>
</evidence>
<proteinExistence type="inferred from homology"/>
<dbReference type="PANTHER" id="PTHR28285:SF1">
    <property type="entry name" value="PROTEIN BIG1"/>
    <property type="match status" value="1"/>
</dbReference>
<dbReference type="EMBL" id="KN824904">
    <property type="protein sequence ID" value="KIK98166.1"/>
    <property type="molecule type" value="Genomic_DNA"/>
</dbReference>
<keyword evidence="4 10" id="KW-0812">Transmembrane</keyword>
<evidence type="ECO:0000256" key="9">
    <source>
        <dbReference type="ARBA" id="ARBA00023316"/>
    </source>
</evidence>
<feature type="transmembrane region" description="Helical" evidence="10">
    <location>
        <begin position="237"/>
        <end position="261"/>
    </location>
</feature>
<dbReference type="GO" id="GO:0009272">
    <property type="term" value="P:fungal-type cell wall biogenesis"/>
    <property type="evidence" value="ECO:0007669"/>
    <property type="project" value="TreeGrafter"/>
</dbReference>
<organism evidence="12 13">
    <name type="scientific">Paxillus rubicundulus Ve08.2h10</name>
    <dbReference type="NCBI Taxonomy" id="930991"/>
    <lineage>
        <taxon>Eukaryota</taxon>
        <taxon>Fungi</taxon>
        <taxon>Dikarya</taxon>
        <taxon>Basidiomycota</taxon>
        <taxon>Agaricomycotina</taxon>
        <taxon>Agaricomycetes</taxon>
        <taxon>Agaricomycetidae</taxon>
        <taxon>Boletales</taxon>
        <taxon>Paxilineae</taxon>
        <taxon>Paxillaceae</taxon>
        <taxon>Paxillus</taxon>
    </lineage>
</organism>
<dbReference type="PANTHER" id="PTHR28285">
    <property type="entry name" value="PROTEIN BIG1"/>
    <property type="match status" value="1"/>
</dbReference>
<name>A0A0D0E2D7_9AGAM</name>
<keyword evidence="6" id="KW-0256">Endoplasmic reticulum</keyword>
<evidence type="ECO:0000256" key="2">
    <source>
        <dbReference type="ARBA" id="ARBA00008203"/>
    </source>
</evidence>
<keyword evidence="13" id="KW-1185">Reference proteome</keyword>
<accession>A0A0D0E2D7</accession>
<reference evidence="13" key="2">
    <citation type="submission" date="2015-01" db="EMBL/GenBank/DDBJ databases">
        <title>Evolutionary Origins and Diversification of the Mycorrhizal Mutualists.</title>
        <authorList>
            <consortium name="DOE Joint Genome Institute"/>
            <consortium name="Mycorrhizal Genomics Consortium"/>
            <person name="Kohler A."/>
            <person name="Kuo A."/>
            <person name="Nagy L.G."/>
            <person name="Floudas D."/>
            <person name="Copeland A."/>
            <person name="Barry K.W."/>
            <person name="Cichocki N."/>
            <person name="Veneault-Fourrey C."/>
            <person name="LaButti K."/>
            <person name="Lindquist E.A."/>
            <person name="Lipzen A."/>
            <person name="Lundell T."/>
            <person name="Morin E."/>
            <person name="Murat C."/>
            <person name="Riley R."/>
            <person name="Ohm R."/>
            <person name="Sun H."/>
            <person name="Tunlid A."/>
            <person name="Henrissat B."/>
            <person name="Grigoriev I.V."/>
            <person name="Hibbett D.S."/>
            <person name="Martin F."/>
        </authorList>
    </citation>
    <scope>NUCLEOTIDE SEQUENCE [LARGE SCALE GENOMIC DNA]</scope>
    <source>
        <strain evidence="13">Ve08.2h10</strain>
    </source>
</reference>
<keyword evidence="9" id="KW-0961">Cell wall biogenesis/degradation</keyword>
<dbReference type="Proteomes" id="UP000054538">
    <property type="component" value="Unassembled WGS sequence"/>
</dbReference>
<evidence type="ECO:0000256" key="6">
    <source>
        <dbReference type="ARBA" id="ARBA00022824"/>
    </source>
</evidence>
<keyword evidence="7 10" id="KW-1133">Transmembrane helix</keyword>
<comment type="similarity">
    <text evidence="2">Belongs to the BIG1 family.</text>
</comment>
<dbReference type="GO" id="GO:0005789">
    <property type="term" value="C:endoplasmic reticulum membrane"/>
    <property type="evidence" value="ECO:0007669"/>
    <property type="project" value="UniProtKB-SubCell"/>
</dbReference>
<evidence type="ECO:0000256" key="1">
    <source>
        <dbReference type="ARBA" id="ARBA00004115"/>
    </source>
</evidence>
<dbReference type="GO" id="GO:0006078">
    <property type="term" value="P:(1-&gt;6)-beta-D-glucan biosynthetic process"/>
    <property type="evidence" value="ECO:0007669"/>
    <property type="project" value="TreeGrafter"/>
</dbReference>
<evidence type="ECO:0000256" key="7">
    <source>
        <dbReference type="ARBA" id="ARBA00022989"/>
    </source>
</evidence>
<dbReference type="GO" id="GO:0071555">
    <property type="term" value="P:cell wall organization"/>
    <property type="evidence" value="ECO:0007669"/>
    <property type="project" value="UniProtKB-KW"/>
</dbReference>